<sequence length="235" mass="27498">MHPKEIENVKVRTRKHPNKLVDSKVLDLINRVVCGYAKAHAPNSITETAYIRQAAQVCYDEATRKEKPGSAWKENIKSKISKLVFLKIYARKLSNKIMREFNLNLRSVTDLSEALVKKNEYLKVCENKIRCMKIGSHSEKRIRVKSEHVVSRDEIVSFWSTIWNKNVDTVTYDNYLIFFVSDNHPTMFLLLDEFVNIINWLPNLKAAGINGIFNFFRKKLTILHEYLYDIVKAYI</sequence>
<name>A0A4Q9KUV8_9MICR</name>
<comment type="caution">
    <text evidence="1">The sequence shown here is derived from an EMBL/GenBank/DDBJ whole genome shotgun (WGS) entry which is preliminary data.</text>
</comment>
<reference evidence="1 2" key="1">
    <citation type="submission" date="2017-12" db="EMBL/GenBank/DDBJ databases">
        <authorList>
            <person name="Pombert J.-F."/>
            <person name="Haag K.L."/>
            <person name="Ebert D."/>
        </authorList>
    </citation>
    <scope>NUCLEOTIDE SEQUENCE [LARGE SCALE GENOMIC DNA]</scope>
    <source>
        <strain evidence="1">BE-OM-2</strain>
    </source>
</reference>
<evidence type="ECO:0000313" key="1">
    <source>
        <dbReference type="EMBL" id="TBT97789.1"/>
    </source>
</evidence>
<keyword evidence="2" id="KW-1185">Reference proteome</keyword>
<evidence type="ECO:0000313" key="2">
    <source>
        <dbReference type="Proteomes" id="UP000291404"/>
    </source>
</evidence>
<dbReference type="VEuPathDB" id="MicrosporidiaDB:CWI36_2707p0010"/>
<organism evidence="1 2">
    <name type="scientific">Hamiltosporidium magnivora</name>
    <dbReference type="NCBI Taxonomy" id="148818"/>
    <lineage>
        <taxon>Eukaryota</taxon>
        <taxon>Fungi</taxon>
        <taxon>Fungi incertae sedis</taxon>
        <taxon>Microsporidia</taxon>
        <taxon>Dubosqiidae</taxon>
        <taxon>Hamiltosporidium</taxon>
    </lineage>
</organism>
<dbReference type="EMBL" id="PITI01002707">
    <property type="protein sequence ID" value="TBT97789.1"/>
    <property type="molecule type" value="Genomic_DNA"/>
</dbReference>
<gene>
    <name evidence="1" type="ORF">CWI36_2707p0010</name>
</gene>
<protein>
    <submittedName>
        <fullName evidence="1">Uncharacterized protein</fullName>
    </submittedName>
</protein>
<accession>A0A4Q9KUV8</accession>
<proteinExistence type="predicted"/>
<dbReference type="AlphaFoldDB" id="A0A4Q9KUV8"/>
<dbReference type="Proteomes" id="UP000291404">
    <property type="component" value="Unassembled WGS sequence"/>
</dbReference>
<dbReference type="VEuPathDB" id="MicrosporidiaDB:CWI39_0811p0010"/>